<gene>
    <name evidence="11" type="ORF">DEO72_LG4g1592</name>
</gene>
<dbReference type="InterPro" id="IPR037518">
    <property type="entry name" value="MPN"/>
</dbReference>
<dbReference type="SUPFAM" id="SSF102712">
    <property type="entry name" value="JAB1/MPN domain"/>
    <property type="match status" value="1"/>
</dbReference>
<dbReference type="Pfam" id="PF01398">
    <property type="entry name" value="JAB"/>
    <property type="match status" value="1"/>
</dbReference>
<dbReference type="GO" id="GO:0061578">
    <property type="term" value="F:K63-linked deubiquitinase activity"/>
    <property type="evidence" value="ECO:0007669"/>
    <property type="project" value="InterPro"/>
</dbReference>
<evidence type="ECO:0000256" key="4">
    <source>
        <dbReference type="ARBA" id="ARBA00022723"/>
    </source>
</evidence>
<evidence type="ECO:0000256" key="3">
    <source>
        <dbReference type="ARBA" id="ARBA00022670"/>
    </source>
</evidence>
<accession>A0A4D6LQC0</accession>
<evidence type="ECO:0000256" key="7">
    <source>
        <dbReference type="ARBA" id="ARBA00022833"/>
    </source>
</evidence>
<reference evidence="11 12" key="1">
    <citation type="submission" date="2019-04" db="EMBL/GenBank/DDBJ databases">
        <title>An improved genome assembly and genetic linkage map for asparagus bean, Vigna unguiculata ssp. sesquipedialis.</title>
        <authorList>
            <person name="Xia Q."/>
            <person name="Zhang R."/>
            <person name="Dong Y."/>
        </authorList>
    </citation>
    <scope>NUCLEOTIDE SEQUENCE [LARGE SCALE GENOMIC DNA]</scope>
    <source>
        <tissue evidence="11">Leaf</tissue>
    </source>
</reference>
<organism evidence="11 12">
    <name type="scientific">Vigna unguiculata</name>
    <name type="common">Cowpea</name>
    <dbReference type="NCBI Taxonomy" id="3917"/>
    <lineage>
        <taxon>Eukaryota</taxon>
        <taxon>Viridiplantae</taxon>
        <taxon>Streptophyta</taxon>
        <taxon>Embryophyta</taxon>
        <taxon>Tracheophyta</taxon>
        <taxon>Spermatophyta</taxon>
        <taxon>Magnoliopsida</taxon>
        <taxon>eudicotyledons</taxon>
        <taxon>Gunneridae</taxon>
        <taxon>Pentapetalae</taxon>
        <taxon>rosids</taxon>
        <taxon>fabids</taxon>
        <taxon>Fabales</taxon>
        <taxon>Fabaceae</taxon>
        <taxon>Papilionoideae</taxon>
        <taxon>50 kb inversion clade</taxon>
        <taxon>NPAAA clade</taxon>
        <taxon>indigoferoid/millettioid clade</taxon>
        <taxon>Phaseoleae</taxon>
        <taxon>Vigna</taxon>
    </lineage>
</organism>
<dbReference type="AlphaFoldDB" id="A0A4D6LQC0"/>
<dbReference type="GO" id="GO:0005768">
    <property type="term" value="C:endosome"/>
    <property type="evidence" value="ECO:0007669"/>
    <property type="project" value="TreeGrafter"/>
</dbReference>
<dbReference type="GO" id="GO:0140492">
    <property type="term" value="F:metal-dependent deubiquitinase activity"/>
    <property type="evidence" value="ECO:0007669"/>
    <property type="project" value="InterPro"/>
</dbReference>
<keyword evidence="5" id="KW-0833">Ubl conjugation pathway</keyword>
<evidence type="ECO:0000259" key="10">
    <source>
        <dbReference type="PROSITE" id="PS50249"/>
    </source>
</evidence>
<dbReference type="CDD" id="cd08066">
    <property type="entry name" value="MPN_AMSH_like"/>
    <property type="match status" value="1"/>
</dbReference>
<feature type="region of interest" description="Disordered" evidence="9">
    <location>
        <begin position="157"/>
        <end position="179"/>
    </location>
</feature>
<keyword evidence="6" id="KW-0378">Hydrolase</keyword>
<feature type="compositionally biased region" description="Low complexity" evidence="9">
    <location>
        <begin position="166"/>
        <end position="177"/>
    </location>
</feature>
<evidence type="ECO:0000313" key="11">
    <source>
        <dbReference type="EMBL" id="QCD90635.1"/>
    </source>
</evidence>
<protein>
    <submittedName>
        <fullName evidence="11">STAM-binding protein</fullName>
    </submittedName>
</protein>
<dbReference type="FunFam" id="3.40.140.10:FF:000046">
    <property type="entry name" value="AMSH-like ubiquitin thioesterase 2"/>
    <property type="match status" value="1"/>
</dbReference>
<evidence type="ECO:0000256" key="2">
    <source>
        <dbReference type="ARBA" id="ARBA00010981"/>
    </source>
</evidence>
<evidence type="ECO:0000256" key="9">
    <source>
        <dbReference type="SAM" id="MobiDB-lite"/>
    </source>
</evidence>
<proteinExistence type="inferred from homology"/>
<keyword evidence="8" id="KW-0482">Metalloprotease</keyword>
<dbReference type="Proteomes" id="UP000501690">
    <property type="component" value="Linkage Group LG4"/>
</dbReference>
<comment type="similarity">
    <text evidence="2">Belongs to the peptidase M67C family.</text>
</comment>
<dbReference type="PANTHER" id="PTHR12947">
    <property type="entry name" value="AMSH-LIKE PROTEASE"/>
    <property type="match status" value="1"/>
</dbReference>
<dbReference type="GO" id="GO:0016020">
    <property type="term" value="C:membrane"/>
    <property type="evidence" value="ECO:0007669"/>
    <property type="project" value="TreeGrafter"/>
</dbReference>
<dbReference type="InterPro" id="IPR044098">
    <property type="entry name" value="STAMBP/STALP-like_MPN"/>
</dbReference>
<sequence length="356" mass="40594">MSEDSGRSEHSNVSDNSEGSEGSDVRGFSDSTEWQILSKVHVHLSNRISSQLIKGKLHLTRWFNLDLVISNLLVPRFDFCCSRRDYPWAEKGEEKVLGFDVKKKIKTFYGRLETVMLQRAVFKANRYFMLHKVTQSWPSPALCFVEKVPQDAQSSHVTVFNSGDGSSKSDNESTSSKSMRDVHISMRLMEDFLDLAKENTEKDLETCGILGAYLEKGTLYMTTLIIPKQESASNSCQATNEEEVFKILNERSLYPVGWIHTHPSQSCFMSSVDLHTQYSYQMMIPEAFAIVLAPNDKLRSCGLFRIADPEGMSILKNCKETGFHPHKEPDNGNPVYEHCSNVYRNSNLRFEIFDLR</sequence>
<dbReference type="GO" id="GO:0070536">
    <property type="term" value="P:protein K63-linked deubiquitination"/>
    <property type="evidence" value="ECO:0007669"/>
    <property type="project" value="InterPro"/>
</dbReference>
<evidence type="ECO:0000256" key="6">
    <source>
        <dbReference type="ARBA" id="ARBA00022801"/>
    </source>
</evidence>
<evidence type="ECO:0000256" key="8">
    <source>
        <dbReference type="ARBA" id="ARBA00023049"/>
    </source>
</evidence>
<dbReference type="GO" id="GO:0006508">
    <property type="term" value="P:proteolysis"/>
    <property type="evidence" value="ECO:0007669"/>
    <property type="project" value="UniProtKB-KW"/>
</dbReference>
<dbReference type="PROSITE" id="PS50249">
    <property type="entry name" value="MPN"/>
    <property type="match status" value="1"/>
</dbReference>
<dbReference type="EMBL" id="CP039348">
    <property type="protein sequence ID" value="QCD90635.1"/>
    <property type="molecule type" value="Genomic_DNA"/>
</dbReference>
<evidence type="ECO:0000313" key="12">
    <source>
        <dbReference type="Proteomes" id="UP000501690"/>
    </source>
</evidence>
<feature type="domain" description="MPN" evidence="10">
    <location>
        <begin position="182"/>
        <end position="312"/>
    </location>
</feature>
<evidence type="ECO:0000256" key="5">
    <source>
        <dbReference type="ARBA" id="ARBA00022786"/>
    </source>
</evidence>
<dbReference type="PANTHER" id="PTHR12947:SF13">
    <property type="entry name" value="FI19924P1"/>
    <property type="match status" value="1"/>
</dbReference>
<feature type="compositionally biased region" description="Basic and acidic residues" evidence="9">
    <location>
        <begin position="1"/>
        <end position="12"/>
    </location>
</feature>
<dbReference type="SMART" id="SM00232">
    <property type="entry name" value="JAB_MPN"/>
    <property type="match status" value="1"/>
</dbReference>
<keyword evidence="7" id="KW-0862">Zinc</keyword>
<name>A0A4D6LQC0_VIGUN</name>
<dbReference type="GO" id="GO:0046872">
    <property type="term" value="F:metal ion binding"/>
    <property type="evidence" value="ECO:0007669"/>
    <property type="project" value="UniProtKB-KW"/>
</dbReference>
<evidence type="ECO:0000256" key="1">
    <source>
        <dbReference type="ARBA" id="ARBA00001947"/>
    </source>
</evidence>
<dbReference type="InterPro" id="IPR000555">
    <property type="entry name" value="JAMM/MPN+_dom"/>
</dbReference>
<comment type="cofactor">
    <cofactor evidence="1">
        <name>Zn(2+)</name>
        <dbReference type="ChEBI" id="CHEBI:29105"/>
    </cofactor>
</comment>
<keyword evidence="12" id="KW-1185">Reference proteome</keyword>
<feature type="region of interest" description="Disordered" evidence="9">
    <location>
        <begin position="1"/>
        <end position="27"/>
    </location>
</feature>
<dbReference type="Gene3D" id="3.40.140.10">
    <property type="entry name" value="Cytidine Deaminase, domain 2"/>
    <property type="match status" value="1"/>
</dbReference>
<keyword evidence="3" id="KW-0645">Protease</keyword>
<keyword evidence="4" id="KW-0479">Metal-binding</keyword>